<dbReference type="Proteomes" id="UP000006178">
    <property type="component" value="Chromosome"/>
</dbReference>
<feature type="transmembrane region" description="Helical" evidence="1">
    <location>
        <begin position="51"/>
        <end position="73"/>
    </location>
</feature>
<evidence type="ECO:0000313" key="3">
    <source>
        <dbReference type="Proteomes" id="UP000006178"/>
    </source>
</evidence>
<feature type="transmembrane region" description="Helical" evidence="1">
    <location>
        <begin position="85"/>
        <end position="114"/>
    </location>
</feature>
<keyword evidence="1" id="KW-0812">Transmembrane</keyword>
<organism evidence="2 3">
    <name type="scientific">Thermoanaerobacterium saccharolyticum (strain DSM 8691 / JW/SL-YS485)</name>
    <dbReference type="NCBI Taxonomy" id="1094508"/>
    <lineage>
        <taxon>Bacteria</taxon>
        <taxon>Bacillati</taxon>
        <taxon>Bacillota</taxon>
        <taxon>Clostridia</taxon>
        <taxon>Thermoanaerobacterales</taxon>
        <taxon>Thermoanaerobacteraceae</taxon>
        <taxon>Thermoanaerobacterium</taxon>
    </lineage>
</organism>
<dbReference type="STRING" id="1094508.Tsac_2032"/>
<evidence type="ECO:0000256" key="1">
    <source>
        <dbReference type="SAM" id="Phobius"/>
    </source>
</evidence>
<feature type="transmembrane region" description="Helical" evidence="1">
    <location>
        <begin position="126"/>
        <end position="143"/>
    </location>
</feature>
<dbReference type="PATRIC" id="fig|1094508.3.peg.2058"/>
<dbReference type="KEGG" id="tsh:Tsac_2032"/>
<accession>I3VWZ1</accession>
<protein>
    <submittedName>
        <fullName evidence="2">Uncharacterized protein</fullName>
    </submittedName>
</protein>
<proteinExistence type="predicted"/>
<gene>
    <name evidence="2" type="ordered locus">Tsac_2032</name>
</gene>
<dbReference type="AlphaFoldDB" id="I3VWZ1"/>
<name>I3VWZ1_THESW</name>
<evidence type="ECO:0000313" key="2">
    <source>
        <dbReference type="EMBL" id="AFK87036.1"/>
    </source>
</evidence>
<keyword evidence="1" id="KW-0472">Membrane</keyword>
<sequence>MKSWLLSSKKIHASFKQIFLLLIFIFISIAVTVLGQFKSFTGNSKVFFESGFIMLSIVYFFKFVYLYPMLVIIRLIRVKERRNNLLVSSVAIILLAFVPLTLVWAIMSLFNLILLNISWSIFSNTYIWMNAILLPITLFYSYWKYTDSNIIDSLLDSMILSGLALIIPLIHI</sequence>
<dbReference type="BioCyc" id="TSAC1094508:GLMA-2060-MONOMER"/>
<keyword evidence="1" id="KW-1133">Transmembrane helix</keyword>
<reference evidence="2 3" key="1">
    <citation type="journal article" date="2014" name="Appl. Environ. Microbiol.">
        <title>Profile of Secreted Hydrolases, Associated Proteins, and SlpA in Thermoanaerobacterium saccharolyticum during the Degradation of Hemicellulose.</title>
        <authorList>
            <person name="Currie D.H."/>
            <person name="Guss A.M."/>
            <person name="Herring C.D."/>
            <person name="Giannone R.J."/>
            <person name="Johnson C.M."/>
            <person name="Lankford P.K."/>
            <person name="Brown S.D."/>
            <person name="Hettich R.L."/>
            <person name="Lynd L.R."/>
        </authorList>
    </citation>
    <scope>NUCLEOTIDE SEQUENCE [LARGE SCALE GENOMIC DNA]</scope>
    <source>
        <strain evidence="3">DSM 8691 / JW/SL-YS485</strain>
    </source>
</reference>
<keyword evidence="3" id="KW-1185">Reference proteome</keyword>
<dbReference type="EMBL" id="CP003184">
    <property type="protein sequence ID" value="AFK87036.1"/>
    <property type="molecule type" value="Genomic_DNA"/>
</dbReference>